<dbReference type="EMBL" id="JAAOAK010000143">
    <property type="protein sequence ID" value="KAF5686584.1"/>
    <property type="molecule type" value="Genomic_DNA"/>
</dbReference>
<gene>
    <name evidence="2" type="ORF">FDENT_5749</name>
</gene>
<feature type="region of interest" description="Disordered" evidence="1">
    <location>
        <begin position="1"/>
        <end position="25"/>
    </location>
</feature>
<protein>
    <submittedName>
        <fullName evidence="2">Uncharacterized protein</fullName>
    </submittedName>
</protein>
<feature type="region of interest" description="Disordered" evidence="1">
    <location>
        <begin position="311"/>
        <end position="411"/>
    </location>
</feature>
<dbReference type="Proteomes" id="UP000562682">
    <property type="component" value="Unassembled WGS sequence"/>
</dbReference>
<feature type="compositionally biased region" description="Low complexity" evidence="1">
    <location>
        <begin position="384"/>
        <end position="393"/>
    </location>
</feature>
<evidence type="ECO:0000256" key="1">
    <source>
        <dbReference type="SAM" id="MobiDB-lite"/>
    </source>
</evidence>
<sequence>MDKDKKESPGADGHKLTRFGSTGKATFQSTNPSKFDYMNLSPETITVADVYSIPDNLLEKVALAMDMNSDQLSLKAMENQRRMAVEEGKLDPTDIIYTKADIPRLIAVSEFDEHTIGDNERDTSNEKMSLVLFKLESNKTLPILMSEDKDHSALKKYEELENLISRSYDEKDKGKSRKAEFLRPIVQQVRKAWIAFHSGNSEDWRKELPTPCEMILARFIHPRGCDSPIISGLTQAMGISAELDIMHTPENDEQIPEGESSSMISGAKETTDRLDATCVEQIRQDQANLRNRVATLEAAVLERLVTDKLYQSAPNDKTNGSSSNATETRPANAAQTDSSVTSSSEPVKNKSSSVPHDKGSNSITTPTNKAMKNKSSPLRQTKGSDSVASSSSSKAPNDQLRTVSKPNLSPV</sequence>
<reference evidence="2 3" key="1">
    <citation type="submission" date="2020-05" db="EMBL/GenBank/DDBJ databases">
        <title>Identification and distribution of gene clusters putatively required for synthesis of sphingolipid metabolism inhibitors in phylogenetically diverse species of the filamentous fungus Fusarium.</title>
        <authorList>
            <person name="Kim H.-S."/>
            <person name="Busman M."/>
            <person name="Brown D.W."/>
            <person name="Divon H."/>
            <person name="Uhlig S."/>
            <person name="Proctor R.H."/>
        </authorList>
    </citation>
    <scope>NUCLEOTIDE SEQUENCE [LARGE SCALE GENOMIC DNA]</scope>
    <source>
        <strain evidence="2 3">NRRL 25311</strain>
    </source>
</reference>
<feature type="compositionally biased region" description="Polar residues" evidence="1">
    <location>
        <begin position="312"/>
        <end position="341"/>
    </location>
</feature>
<feature type="compositionally biased region" description="Low complexity" evidence="1">
    <location>
        <begin position="342"/>
        <end position="354"/>
    </location>
</feature>
<feature type="compositionally biased region" description="Polar residues" evidence="1">
    <location>
        <begin position="394"/>
        <end position="411"/>
    </location>
</feature>
<feature type="compositionally biased region" description="Polar residues" evidence="1">
    <location>
        <begin position="360"/>
        <end position="383"/>
    </location>
</feature>
<keyword evidence="3" id="KW-1185">Reference proteome</keyword>
<accession>A0A8H5X9W5</accession>
<evidence type="ECO:0000313" key="3">
    <source>
        <dbReference type="Proteomes" id="UP000562682"/>
    </source>
</evidence>
<organism evidence="2 3">
    <name type="scientific">Fusarium denticulatum</name>
    <dbReference type="NCBI Taxonomy" id="48507"/>
    <lineage>
        <taxon>Eukaryota</taxon>
        <taxon>Fungi</taxon>
        <taxon>Dikarya</taxon>
        <taxon>Ascomycota</taxon>
        <taxon>Pezizomycotina</taxon>
        <taxon>Sordariomycetes</taxon>
        <taxon>Hypocreomycetidae</taxon>
        <taxon>Hypocreales</taxon>
        <taxon>Nectriaceae</taxon>
        <taxon>Fusarium</taxon>
        <taxon>Fusarium fujikuroi species complex</taxon>
    </lineage>
</organism>
<dbReference type="AlphaFoldDB" id="A0A8H5X9W5"/>
<proteinExistence type="predicted"/>
<comment type="caution">
    <text evidence="2">The sequence shown here is derived from an EMBL/GenBank/DDBJ whole genome shotgun (WGS) entry which is preliminary data.</text>
</comment>
<feature type="compositionally biased region" description="Basic and acidic residues" evidence="1">
    <location>
        <begin position="1"/>
        <end position="15"/>
    </location>
</feature>
<evidence type="ECO:0000313" key="2">
    <source>
        <dbReference type="EMBL" id="KAF5686584.1"/>
    </source>
</evidence>
<name>A0A8H5X9W5_9HYPO</name>